<dbReference type="PANTHER" id="PTHR47592:SF29">
    <property type="entry name" value="ZINC FINGER, CCHC-TYPE"/>
    <property type="match status" value="1"/>
</dbReference>
<dbReference type="CDD" id="cd09272">
    <property type="entry name" value="RNase_HI_RT_Ty1"/>
    <property type="match status" value="1"/>
</dbReference>
<dbReference type="RefSeq" id="XP_071933178.1">
    <property type="nucleotide sequence ID" value="XM_072077077.1"/>
</dbReference>
<evidence type="ECO:0000313" key="2">
    <source>
        <dbReference type="RefSeq" id="XP_071933178.1"/>
    </source>
</evidence>
<evidence type="ECO:0000313" key="1">
    <source>
        <dbReference type="Proteomes" id="UP001652660"/>
    </source>
</evidence>
<dbReference type="Pfam" id="PF14223">
    <property type="entry name" value="Retrotran_gag_2"/>
    <property type="match status" value="1"/>
</dbReference>
<dbReference type="PANTHER" id="PTHR47592">
    <property type="entry name" value="PBF68 PROTEIN"/>
    <property type="match status" value="1"/>
</dbReference>
<accession>A0ABM4WN16</accession>
<organism evidence="1 2">
    <name type="scientific">Coffea arabica</name>
    <name type="common">Arabian coffee</name>
    <dbReference type="NCBI Taxonomy" id="13443"/>
    <lineage>
        <taxon>Eukaryota</taxon>
        <taxon>Viridiplantae</taxon>
        <taxon>Streptophyta</taxon>
        <taxon>Embryophyta</taxon>
        <taxon>Tracheophyta</taxon>
        <taxon>Spermatophyta</taxon>
        <taxon>Magnoliopsida</taxon>
        <taxon>eudicotyledons</taxon>
        <taxon>Gunneridae</taxon>
        <taxon>Pentapetalae</taxon>
        <taxon>asterids</taxon>
        <taxon>lamiids</taxon>
        <taxon>Gentianales</taxon>
        <taxon>Rubiaceae</taxon>
        <taxon>Ixoroideae</taxon>
        <taxon>Gardenieae complex</taxon>
        <taxon>Bertiereae - Coffeeae clade</taxon>
        <taxon>Coffeeae</taxon>
        <taxon>Coffea</taxon>
    </lineage>
</organism>
<gene>
    <name evidence="2" type="primary">LOC140035728</name>
</gene>
<dbReference type="Proteomes" id="UP001652660">
    <property type="component" value="Chromosome 2c"/>
</dbReference>
<reference evidence="2" key="1">
    <citation type="submission" date="2025-08" db="UniProtKB">
        <authorList>
            <consortium name="RefSeq"/>
        </authorList>
    </citation>
    <scope>IDENTIFICATION</scope>
    <source>
        <tissue evidence="2">Leaves</tissue>
    </source>
</reference>
<keyword evidence="1" id="KW-1185">Reference proteome</keyword>
<protein>
    <recommendedName>
        <fullName evidence="3">Zinc finger, CCHC-type</fullName>
    </recommendedName>
</protein>
<dbReference type="GeneID" id="140035728"/>
<sequence>MASTIKDLAFNIVKLDHFDEGNFIHWKKQVHFLLVALKLVYVLTTPRPATNDEEEMLDDIRTKQKWDTDDEICRGHILNAMSGGLFYVDHSVTAAKEFWDKLEVRWRSNFLGFQEAKCITDSTMVAKFIALASASKEANRLRNLLDKIPMWPKPISPISIHCDSAAMLAIAYSQAYNDKFRHVGLRYSLVRDLIMNGEIIIDFVRSKENLVDPLTKGLTKEVIFKTSKGMMLKSNA</sequence>
<evidence type="ECO:0008006" key="3">
    <source>
        <dbReference type="Google" id="ProtNLM"/>
    </source>
</evidence>
<proteinExistence type="predicted"/>
<name>A0ABM4WN16_COFAR</name>